<feature type="domain" description="Poly A polymerase head" evidence="12">
    <location>
        <begin position="24"/>
        <end position="91"/>
    </location>
</feature>
<evidence type="ECO:0000256" key="2">
    <source>
        <dbReference type="ARBA" id="ARBA00007265"/>
    </source>
</evidence>
<evidence type="ECO:0000313" key="15">
    <source>
        <dbReference type="EMBL" id="AFZ15266.1"/>
    </source>
</evidence>
<dbReference type="STRING" id="1173022.Cri9333_4484"/>
<feature type="domain" description="tRNA nucleotidyltransferase/poly(A) polymerase RNA and SrmB- binding" evidence="13">
    <location>
        <begin position="161"/>
        <end position="220"/>
    </location>
</feature>
<dbReference type="AlphaFoldDB" id="K9W4Z5"/>
<accession>K9W4Z5</accession>
<dbReference type="PANTHER" id="PTHR47545">
    <property type="entry name" value="MULTIFUNCTIONAL CCA PROTEIN"/>
    <property type="match status" value="1"/>
</dbReference>
<keyword evidence="5" id="KW-0819">tRNA processing</keyword>
<evidence type="ECO:0000256" key="11">
    <source>
        <dbReference type="RuleBase" id="RU003953"/>
    </source>
</evidence>
<keyword evidence="6 15" id="KW-0548">Nucleotidyltransferase</keyword>
<keyword evidence="10 11" id="KW-0694">RNA-binding</keyword>
<sequence length="418" mass="46192">MFENSSALSPQNLPFSLELLPQPAYLVGGAVRDALLGRSREYLDLDFVIANHAVQTARKIAREYKAGFVLLDAERQIARVVFKHATVDFAQQEGAIETDLQRRDFTVNAIAYNPYTKEIIDPLNGYADLQLKIMRMVAPANLQDDPLRLLRAYRQAAQLSFVIEPTTKSTIRQLARLISEVAAERVLTELRYLLKTPQGTHELIAAVEDGLLSTWFPNVTNEGLAQLIKVDQAAELLGKTWSNFKIELVRSLRDTINTSLVGIAKLVNLLPATPPEAELQMLRLSYSRPEIKAVTTAITYLPQLQAVAQSEMSLAEQYFFFQNVKAVFPAIAVLAVGSGIDVDAIAPLINRYLNPEDQVAHPTSLVSGNDLMQALKLPPSPQVGKLLTDIQIARIEGKIATPAQALELAAQIVNNFKD</sequence>
<evidence type="ECO:0000259" key="13">
    <source>
        <dbReference type="Pfam" id="PF12627"/>
    </source>
</evidence>
<dbReference type="RefSeq" id="WP_015205357.1">
    <property type="nucleotide sequence ID" value="NC_019753.1"/>
</dbReference>
<dbReference type="PANTHER" id="PTHR47545:SF2">
    <property type="entry name" value="CC-ADDING TRNA NUCLEOTIDYLTRANSFERASE"/>
    <property type="match status" value="1"/>
</dbReference>
<dbReference type="GO" id="GO:0046872">
    <property type="term" value="F:metal ion binding"/>
    <property type="evidence" value="ECO:0007669"/>
    <property type="project" value="UniProtKB-KW"/>
</dbReference>
<dbReference type="InterPro" id="IPR032810">
    <property type="entry name" value="CCA-adding_enz_C"/>
</dbReference>
<dbReference type="Pfam" id="PF12627">
    <property type="entry name" value="PolyA_pol_RNAbd"/>
    <property type="match status" value="1"/>
</dbReference>
<dbReference type="Proteomes" id="UP000010472">
    <property type="component" value="Chromosome"/>
</dbReference>
<dbReference type="KEGG" id="cep:Cri9333_4484"/>
<dbReference type="HOGENOM" id="CLU_015961_6_0_3"/>
<comment type="cofactor">
    <cofactor evidence="1">
        <name>Mg(2+)</name>
        <dbReference type="ChEBI" id="CHEBI:18420"/>
    </cofactor>
</comment>
<keyword evidence="16" id="KW-1185">Reference proteome</keyword>
<keyword evidence="9" id="KW-0460">Magnesium</keyword>
<evidence type="ECO:0000313" key="16">
    <source>
        <dbReference type="Proteomes" id="UP000010472"/>
    </source>
</evidence>
<keyword evidence="7" id="KW-0479">Metal-binding</keyword>
<dbReference type="GO" id="GO:0008033">
    <property type="term" value="P:tRNA processing"/>
    <property type="evidence" value="ECO:0007669"/>
    <property type="project" value="UniProtKB-KW"/>
</dbReference>
<feature type="domain" description="CCA-adding enzyme C-terminal" evidence="14">
    <location>
        <begin position="258"/>
        <end position="407"/>
    </location>
</feature>
<dbReference type="GO" id="GO:0016779">
    <property type="term" value="F:nucleotidyltransferase activity"/>
    <property type="evidence" value="ECO:0007669"/>
    <property type="project" value="UniProtKB-KW"/>
</dbReference>
<protein>
    <submittedName>
        <fullName evidence="15">Polynucleotide adenylyltransferase region</fullName>
    </submittedName>
</protein>
<dbReference type="Gene3D" id="3.30.460.10">
    <property type="entry name" value="Beta Polymerase, domain 2"/>
    <property type="match status" value="1"/>
</dbReference>
<evidence type="ECO:0000256" key="3">
    <source>
        <dbReference type="ARBA" id="ARBA00022555"/>
    </source>
</evidence>
<evidence type="ECO:0000256" key="6">
    <source>
        <dbReference type="ARBA" id="ARBA00022695"/>
    </source>
</evidence>
<evidence type="ECO:0000256" key="4">
    <source>
        <dbReference type="ARBA" id="ARBA00022679"/>
    </source>
</evidence>
<dbReference type="OrthoDB" id="9805698at2"/>
<evidence type="ECO:0000256" key="1">
    <source>
        <dbReference type="ARBA" id="ARBA00001946"/>
    </source>
</evidence>
<dbReference type="Pfam" id="PF13735">
    <property type="entry name" value="tRNA_NucTran2_2"/>
    <property type="match status" value="1"/>
</dbReference>
<feature type="domain" description="Poly A polymerase head" evidence="12">
    <location>
        <begin position="94"/>
        <end position="135"/>
    </location>
</feature>
<evidence type="ECO:0000256" key="9">
    <source>
        <dbReference type="ARBA" id="ARBA00022842"/>
    </source>
</evidence>
<dbReference type="GO" id="GO:0000049">
    <property type="term" value="F:tRNA binding"/>
    <property type="evidence" value="ECO:0007669"/>
    <property type="project" value="UniProtKB-KW"/>
</dbReference>
<dbReference type="InterPro" id="IPR002646">
    <property type="entry name" value="PolA_pol_head_dom"/>
</dbReference>
<gene>
    <name evidence="15" type="ORF">Cri9333_4484</name>
</gene>
<dbReference type="SUPFAM" id="SSF81301">
    <property type="entry name" value="Nucleotidyltransferase"/>
    <property type="match status" value="1"/>
</dbReference>
<keyword evidence="4 11" id="KW-0808">Transferase</keyword>
<dbReference type="InterPro" id="IPR043519">
    <property type="entry name" value="NT_sf"/>
</dbReference>
<dbReference type="Gene3D" id="1.10.3090.10">
    <property type="entry name" value="cca-adding enzyme, domain 2"/>
    <property type="match status" value="1"/>
</dbReference>
<dbReference type="GO" id="GO:0000166">
    <property type="term" value="F:nucleotide binding"/>
    <property type="evidence" value="ECO:0007669"/>
    <property type="project" value="UniProtKB-KW"/>
</dbReference>
<keyword evidence="3" id="KW-0820">tRNA-binding</keyword>
<organism evidence="15 16">
    <name type="scientific">Crinalium epipsammum PCC 9333</name>
    <dbReference type="NCBI Taxonomy" id="1173022"/>
    <lineage>
        <taxon>Bacteria</taxon>
        <taxon>Bacillati</taxon>
        <taxon>Cyanobacteriota</taxon>
        <taxon>Cyanophyceae</taxon>
        <taxon>Gomontiellales</taxon>
        <taxon>Gomontiellaceae</taxon>
        <taxon>Crinalium</taxon>
    </lineage>
</organism>
<dbReference type="EMBL" id="CP003620">
    <property type="protein sequence ID" value="AFZ15266.1"/>
    <property type="molecule type" value="Genomic_DNA"/>
</dbReference>
<dbReference type="InterPro" id="IPR032828">
    <property type="entry name" value="PolyA_RNA-bd"/>
</dbReference>
<evidence type="ECO:0000256" key="5">
    <source>
        <dbReference type="ARBA" id="ARBA00022694"/>
    </source>
</evidence>
<comment type="similarity">
    <text evidence="2 11">Belongs to the tRNA nucleotidyltransferase/poly(A) polymerase family.</text>
</comment>
<evidence type="ECO:0000256" key="8">
    <source>
        <dbReference type="ARBA" id="ARBA00022741"/>
    </source>
</evidence>
<dbReference type="InterPro" id="IPR050124">
    <property type="entry name" value="tRNA_CCA-adding_enzyme"/>
</dbReference>
<name>K9W4Z5_9CYAN</name>
<dbReference type="CDD" id="cd05398">
    <property type="entry name" value="NT_ClassII-CCAase"/>
    <property type="match status" value="1"/>
</dbReference>
<reference evidence="15 16" key="1">
    <citation type="submission" date="2012-06" db="EMBL/GenBank/DDBJ databases">
        <title>Finished chromosome of genome of Crinalium epipsammum PCC 9333.</title>
        <authorList>
            <consortium name="US DOE Joint Genome Institute"/>
            <person name="Gugger M."/>
            <person name="Coursin T."/>
            <person name="Rippka R."/>
            <person name="Tandeau De Marsac N."/>
            <person name="Huntemann M."/>
            <person name="Wei C.-L."/>
            <person name="Han J."/>
            <person name="Detter J.C."/>
            <person name="Han C."/>
            <person name="Tapia R."/>
            <person name="Davenport K."/>
            <person name="Daligault H."/>
            <person name="Erkkila T."/>
            <person name="Gu W."/>
            <person name="Munk A.C.C."/>
            <person name="Teshima H."/>
            <person name="Xu Y."/>
            <person name="Chain P."/>
            <person name="Chen A."/>
            <person name="Krypides N."/>
            <person name="Mavromatis K."/>
            <person name="Markowitz V."/>
            <person name="Szeto E."/>
            <person name="Ivanova N."/>
            <person name="Mikhailova N."/>
            <person name="Ovchinnikova G."/>
            <person name="Pagani I."/>
            <person name="Pati A."/>
            <person name="Goodwin L."/>
            <person name="Peters L."/>
            <person name="Pitluck S."/>
            <person name="Woyke T."/>
            <person name="Kerfeld C."/>
        </authorList>
    </citation>
    <scope>NUCLEOTIDE SEQUENCE [LARGE SCALE GENOMIC DNA]</scope>
    <source>
        <strain evidence="15 16">PCC 9333</strain>
    </source>
</reference>
<dbReference type="PATRIC" id="fig|1173022.3.peg.4844"/>
<evidence type="ECO:0000259" key="12">
    <source>
        <dbReference type="Pfam" id="PF01743"/>
    </source>
</evidence>
<dbReference type="eggNOG" id="COG0617">
    <property type="taxonomic scope" value="Bacteria"/>
</dbReference>
<evidence type="ECO:0000259" key="14">
    <source>
        <dbReference type="Pfam" id="PF13735"/>
    </source>
</evidence>
<evidence type="ECO:0000256" key="7">
    <source>
        <dbReference type="ARBA" id="ARBA00022723"/>
    </source>
</evidence>
<keyword evidence="8" id="KW-0547">Nucleotide-binding</keyword>
<dbReference type="Pfam" id="PF01743">
    <property type="entry name" value="PolyA_pol"/>
    <property type="match status" value="2"/>
</dbReference>
<dbReference type="SUPFAM" id="SSF81891">
    <property type="entry name" value="Poly A polymerase C-terminal region-like"/>
    <property type="match status" value="1"/>
</dbReference>
<proteinExistence type="inferred from homology"/>
<evidence type="ECO:0000256" key="10">
    <source>
        <dbReference type="ARBA" id="ARBA00022884"/>
    </source>
</evidence>